<organism evidence="18 19">
    <name type="scientific">Candidatus Anaerobiospirillum pullicola</name>
    <dbReference type="NCBI Taxonomy" id="2838451"/>
    <lineage>
        <taxon>Bacteria</taxon>
        <taxon>Pseudomonadati</taxon>
        <taxon>Pseudomonadota</taxon>
        <taxon>Gammaproteobacteria</taxon>
        <taxon>Aeromonadales</taxon>
        <taxon>Succinivibrionaceae</taxon>
        <taxon>Anaerobiospirillum</taxon>
    </lineage>
</organism>
<reference evidence="18" key="2">
    <citation type="submission" date="2021-04" db="EMBL/GenBank/DDBJ databases">
        <authorList>
            <person name="Gilroy R."/>
        </authorList>
    </citation>
    <scope>NUCLEOTIDE SEQUENCE</scope>
    <source>
        <strain evidence="18">378</strain>
    </source>
</reference>
<dbReference type="Pfam" id="PF00512">
    <property type="entry name" value="HisKA"/>
    <property type="match status" value="1"/>
</dbReference>
<dbReference type="SMART" id="SM00388">
    <property type="entry name" value="HisKA"/>
    <property type="match status" value="1"/>
</dbReference>
<evidence type="ECO:0000313" key="19">
    <source>
        <dbReference type="Proteomes" id="UP000733611"/>
    </source>
</evidence>
<keyword evidence="13" id="KW-0175">Coiled coil</keyword>
<comment type="subcellular location">
    <subcellularLocation>
        <location evidence="2">Cell membrane</location>
    </subcellularLocation>
    <subcellularLocation>
        <location evidence="3">Membrane raft</location>
        <topology evidence="3">Multi-pass membrane protein</topology>
    </subcellularLocation>
</comment>
<dbReference type="InterPro" id="IPR000014">
    <property type="entry name" value="PAS"/>
</dbReference>
<dbReference type="Pfam" id="PF02518">
    <property type="entry name" value="HATPase_c"/>
    <property type="match status" value="1"/>
</dbReference>
<dbReference type="PRINTS" id="PR00344">
    <property type="entry name" value="BCTRLSENSOR"/>
</dbReference>
<keyword evidence="10" id="KW-0067">ATP-binding</keyword>
<comment type="catalytic activity">
    <reaction evidence="1">
        <text>ATP + protein L-histidine = ADP + protein N-phospho-L-histidine.</text>
        <dbReference type="EC" id="2.7.13.3"/>
    </reaction>
</comment>
<dbReference type="Gene3D" id="3.30.450.20">
    <property type="entry name" value="PAS domain"/>
    <property type="match status" value="1"/>
</dbReference>
<evidence type="ECO:0000256" key="9">
    <source>
        <dbReference type="ARBA" id="ARBA00022777"/>
    </source>
</evidence>
<evidence type="ECO:0000256" key="11">
    <source>
        <dbReference type="ARBA" id="ARBA00023012"/>
    </source>
</evidence>
<feature type="transmembrane region" description="Helical" evidence="15">
    <location>
        <begin position="142"/>
        <end position="168"/>
    </location>
</feature>
<evidence type="ECO:0000256" key="3">
    <source>
        <dbReference type="ARBA" id="ARBA00004314"/>
    </source>
</evidence>
<evidence type="ECO:0000259" key="16">
    <source>
        <dbReference type="PROSITE" id="PS50109"/>
    </source>
</evidence>
<keyword evidence="5" id="KW-1003">Cell membrane</keyword>
<dbReference type="GO" id="GO:0045121">
    <property type="term" value="C:membrane raft"/>
    <property type="evidence" value="ECO:0007669"/>
    <property type="project" value="UniProtKB-SubCell"/>
</dbReference>
<dbReference type="FunFam" id="3.30.565.10:FF:000023">
    <property type="entry name" value="PAS domain-containing sensor histidine kinase"/>
    <property type="match status" value="1"/>
</dbReference>
<evidence type="ECO:0000256" key="14">
    <source>
        <dbReference type="SAM" id="MobiDB-lite"/>
    </source>
</evidence>
<evidence type="ECO:0000256" key="7">
    <source>
        <dbReference type="ARBA" id="ARBA00022679"/>
    </source>
</evidence>
<evidence type="ECO:0000256" key="6">
    <source>
        <dbReference type="ARBA" id="ARBA00022553"/>
    </source>
</evidence>
<evidence type="ECO:0000313" key="18">
    <source>
        <dbReference type="EMBL" id="MBU3843956.1"/>
    </source>
</evidence>
<dbReference type="PANTHER" id="PTHR45453">
    <property type="entry name" value="PHOSPHATE REGULON SENSOR PROTEIN PHOR"/>
    <property type="match status" value="1"/>
</dbReference>
<keyword evidence="7" id="KW-0808">Transferase</keyword>
<accession>A0A948X119</accession>
<sequence>MRKKIFRTFLGLSLGLFFIMLVSAIFIHQVLKTQNEIKHLNNFSFMLKSALEYHGHDFLQQLKSDAYRITLISPDGTVIFDNMASKDHMDNHLSREEITAAIADGEGNTLRYSDTLHKETYYHAIKLQNGNILRLSFTSNSLFAYTQTFTLFFVVVFICVCTLCYYVATRLANALIEPINEIKLDDMLSITEPLEHSYEELHPFLWRIFIQQRKIDEQLDELRLKNNEFQAITKSMSDGLVILNAQGIIVSINKTARRIFAVTKDNCLNQSYLAIDNSQYMHDMMANSATQPKQSMNIVRDGRDFEVRFSKINDNGTCVGYVLIILDVTEKKRTEQLRQEFTANVSHELKTPLQSIIGYSELMASGFVQSDDIKHFAARIHKQSTRLKSLIEDIIFLSHLDEGQIANMEEISVRKICDEVFEALQEKALERLVRLAVRGPDLHFIAVNRYIYELIYNLVDNAIRYNKENGRITITLHETNNKYVIAVEDTGIGIAPEDQFRIFERFYRVDKSHSRQTGGTGLGLSIVKRVVLYHHGKIRLSSKLGVGSTFTISFYKNKLQEMLEQNKKKQEEWQQEQAKNGGAIQMTSLTAASFRAAENASRQEQAQHSYLQATAADSDTVADTADADDTAVTQSKPRVE</sequence>
<dbReference type="InterPro" id="IPR050351">
    <property type="entry name" value="BphY/WalK/GraS-like"/>
</dbReference>
<evidence type="ECO:0000256" key="1">
    <source>
        <dbReference type="ARBA" id="ARBA00000085"/>
    </source>
</evidence>
<keyword evidence="9" id="KW-0418">Kinase</keyword>
<feature type="compositionally biased region" description="Polar residues" evidence="14">
    <location>
        <begin position="600"/>
        <end position="611"/>
    </location>
</feature>
<gene>
    <name evidence="18" type="ORF">H9847_03675</name>
</gene>
<dbReference type="CDD" id="cd00082">
    <property type="entry name" value="HisKA"/>
    <property type="match status" value="1"/>
</dbReference>
<dbReference type="SMART" id="SM00387">
    <property type="entry name" value="HATPase_c"/>
    <property type="match status" value="1"/>
</dbReference>
<dbReference type="Gene3D" id="1.10.287.130">
    <property type="match status" value="1"/>
</dbReference>
<dbReference type="Proteomes" id="UP000733611">
    <property type="component" value="Unassembled WGS sequence"/>
</dbReference>
<dbReference type="EC" id="2.7.13.3" evidence="4"/>
<dbReference type="InterPro" id="IPR004358">
    <property type="entry name" value="Sig_transdc_His_kin-like_C"/>
</dbReference>
<feature type="domain" description="PAS" evidence="17">
    <location>
        <begin position="225"/>
        <end position="273"/>
    </location>
</feature>
<evidence type="ECO:0000256" key="10">
    <source>
        <dbReference type="ARBA" id="ARBA00022840"/>
    </source>
</evidence>
<dbReference type="PROSITE" id="PS50109">
    <property type="entry name" value="HIS_KIN"/>
    <property type="match status" value="1"/>
</dbReference>
<keyword evidence="6" id="KW-0597">Phosphoprotein</keyword>
<dbReference type="CDD" id="cd00075">
    <property type="entry name" value="HATPase"/>
    <property type="match status" value="1"/>
</dbReference>
<evidence type="ECO:0000256" key="2">
    <source>
        <dbReference type="ARBA" id="ARBA00004236"/>
    </source>
</evidence>
<keyword evidence="15" id="KW-0812">Transmembrane</keyword>
<evidence type="ECO:0000256" key="15">
    <source>
        <dbReference type="SAM" id="Phobius"/>
    </source>
</evidence>
<dbReference type="NCBIfam" id="TIGR00229">
    <property type="entry name" value="sensory_box"/>
    <property type="match status" value="1"/>
</dbReference>
<name>A0A948X119_9GAMM</name>
<dbReference type="InterPro" id="IPR005467">
    <property type="entry name" value="His_kinase_dom"/>
</dbReference>
<dbReference type="CDD" id="cd00130">
    <property type="entry name" value="PAS"/>
    <property type="match status" value="1"/>
</dbReference>
<comment type="caution">
    <text evidence="18">The sequence shown here is derived from an EMBL/GenBank/DDBJ whole genome shotgun (WGS) entry which is preliminary data.</text>
</comment>
<dbReference type="InterPro" id="IPR013656">
    <property type="entry name" value="PAS_4"/>
</dbReference>
<dbReference type="GO" id="GO:0000155">
    <property type="term" value="F:phosphorelay sensor kinase activity"/>
    <property type="evidence" value="ECO:0007669"/>
    <property type="project" value="InterPro"/>
</dbReference>
<feature type="domain" description="Histidine kinase" evidence="16">
    <location>
        <begin position="344"/>
        <end position="558"/>
    </location>
</feature>
<dbReference type="SUPFAM" id="SSF55785">
    <property type="entry name" value="PYP-like sensor domain (PAS domain)"/>
    <property type="match status" value="1"/>
</dbReference>
<dbReference type="SUPFAM" id="SSF47384">
    <property type="entry name" value="Homodimeric domain of signal transducing histidine kinase"/>
    <property type="match status" value="1"/>
</dbReference>
<feature type="region of interest" description="Disordered" evidence="14">
    <location>
        <begin position="595"/>
        <end position="640"/>
    </location>
</feature>
<reference evidence="18" key="1">
    <citation type="journal article" date="2021" name="PeerJ">
        <title>Extensive microbial diversity within the chicken gut microbiome revealed by metagenomics and culture.</title>
        <authorList>
            <person name="Gilroy R."/>
            <person name="Ravi A."/>
            <person name="Getino M."/>
            <person name="Pursley I."/>
            <person name="Horton D.L."/>
            <person name="Alikhan N.F."/>
            <person name="Baker D."/>
            <person name="Gharbi K."/>
            <person name="Hall N."/>
            <person name="Watson M."/>
            <person name="Adriaenssens E.M."/>
            <person name="Foster-Nyarko E."/>
            <person name="Jarju S."/>
            <person name="Secka A."/>
            <person name="Antonio M."/>
            <person name="Oren A."/>
            <person name="Chaudhuri R.R."/>
            <person name="La Ragione R."/>
            <person name="Hildebrand F."/>
            <person name="Pallen M.J."/>
        </authorList>
    </citation>
    <scope>NUCLEOTIDE SEQUENCE</scope>
    <source>
        <strain evidence="18">378</strain>
    </source>
</reference>
<dbReference type="AlphaFoldDB" id="A0A948X119"/>
<dbReference type="GO" id="GO:0005524">
    <property type="term" value="F:ATP binding"/>
    <property type="evidence" value="ECO:0007669"/>
    <property type="project" value="UniProtKB-KW"/>
</dbReference>
<dbReference type="EMBL" id="JAHLFE010000068">
    <property type="protein sequence ID" value="MBU3843956.1"/>
    <property type="molecule type" value="Genomic_DNA"/>
</dbReference>
<dbReference type="InterPro" id="IPR035965">
    <property type="entry name" value="PAS-like_dom_sf"/>
</dbReference>
<evidence type="ECO:0000256" key="4">
    <source>
        <dbReference type="ARBA" id="ARBA00012438"/>
    </source>
</evidence>
<feature type="coiled-coil region" evidence="13">
    <location>
        <begin position="552"/>
        <end position="579"/>
    </location>
</feature>
<dbReference type="GO" id="GO:0016036">
    <property type="term" value="P:cellular response to phosphate starvation"/>
    <property type="evidence" value="ECO:0007669"/>
    <property type="project" value="TreeGrafter"/>
</dbReference>
<proteinExistence type="predicted"/>
<dbReference type="GO" id="GO:0005886">
    <property type="term" value="C:plasma membrane"/>
    <property type="evidence" value="ECO:0007669"/>
    <property type="project" value="UniProtKB-SubCell"/>
</dbReference>
<dbReference type="PROSITE" id="PS50112">
    <property type="entry name" value="PAS"/>
    <property type="match status" value="1"/>
</dbReference>
<dbReference type="SUPFAM" id="SSF55874">
    <property type="entry name" value="ATPase domain of HSP90 chaperone/DNA topoisomerase II/histidine kinase"/>
    <property type="match status" value="1"/>
</dbReference>
<evidence type="ECO:0000256" key="12">
    <source>
        <dbReference type="ARBA" id="ARBA00023136"/>
    </source>
</evidence>
<protein>
    <recommendedName>
        <fullName evidence="4">histidine kinase</fullName>
        <ecNumber evidence="4">2.7.13.3</ecNumber>
    </recommendedName>
</protein>
<evidence type="ECO:0000256" key="13">
    <source>
        <dbReference type="SAM" id="Coils"/>
    </source>
</evidence>
<dbReference type="PANTHER" id="PTHR45453:SF1">
    <property type="entry name" value="PHOSPHATE REGULON SENSOR PROTEIN PHOR"/>
    <property type="match status" value="1"/>
</dbReference>
<dbReference type="Pfam" id="PF08448">
    <property type="entry name" value="PAS_4"/>
    <property type="match status" value="1"/>
</dbReference>
<feature type="compositionally biased region" description="Low complexity" evidence="14">
    <location>
        <begin position="612"/>
        <end position="640"/>
    </location>
</feature>
<dbReference type="GO" id="GO:0004721">
    <property type="term" value="F:phosphoprotein phosphatase activity"/>
    <property type="evidence" value="ECO:0007669"/>
    <property type="project" value="TreeGrafter"/>
</dbReference>
<dbReference type="Gene3D" id="3.30.565.10">
    <property type="entry name" value="Histidine kinase-like ATPase, C-terminal domain"/>
    <property type="match status" value="1"/>
</dbReference>
<dbReference type="SMART" id="SM00091">
    <property type="entry name" value="PAS"/>
    <property type="match status" value="1"/>
</dbReference>
<dbReference type="FunFam" id="1.10.287.130:FF:000001">
    <property type="entry name" value="Two-component sensor histidine kinase"/>
    <property type="match status" value="1"/>
</dbReference>
<evidence type="ECO:0000256" key="5">
    <source>
        <dbReference type="ARBA" id="ARBA00022475"/>
    </source>
</evidence>
<keyword evidence="11" id="KW-0902">Two-component regulatory system</keyword>
<dbReference type="InterPro" id="IPR003594">
    <property type="entry name" value="HATPase_dom"/>
</dbReference>
<keyword evidence="8" id="KW-0547">Nucleotide-binding</keyword>
<evidence type="ECO:0000259" key="17">
    <source>
        <dbReference type="PROSITE" id="PS50112"/>
    </source>
</evidence>
<dbReference type="InterPro" id="IPR036890">
    <property type="entry name" value="HATPase_C_sf"/>
</dbReference>
<dbReference type="InterPro" id="IPR003661">
    <property type="entry name" value="HisK_dim/P_dom"/>
</dbReference>
<evidence type="ECO:0000256" key="8">
    <source>
        <dbReference type="ARBA" id="ARBA00022741"/>
    </source>
</evidence>
<keyword evidence="12 15" id="KW-0472">Membrane</keyword>
<keyword evidence="15" id="KW-1133">Transmembrane helix</keyword>
<dbReference type="InterPro" id="IPR036097">
    <property type="entry name" value="HisK_dim/P_sf"/>
</dbReference>